<dbReference type="GO" id="GO:0016612">
    <property type="term" value="C:molybdenum-iron nitrogenase complex"/>
    <property type="evidence" value="ECO:0007669"/>
    <property type="project" value="UniProtKB-UniRule"/>
</dbReference>
<feature type="domain" description="Nitrogenase/oxidoreductase component 1" evidence="17">
    <location>
        <begin position="71"/>
        <end position="525"/>
    </location>
</feature>
<keyword evidence="11 16" id="KW-0408">Iron</keyword>
<dbReference type="NCBIfam" id="TIGR01862">
    <property type="entry name" value="N2-ase-Ialpha"/>
    <property type="match status" value="1"/>
</dbReference>
<evidence type="ECO:0000256" key="10">
    <source>
        <dbReference type="ARBA" id="ARBA00023002"/>
    </source>
</evidence>
<dbReference type="Proteomes" id="UP000003835">
    <property type="component" value="Unassembled WGS sequence"/>
</dbReference>
<reference evidence="18 19" key="1">
    <citation type="submission" date="2008-07" db="EMBL/GenBank/DDBJ databases">
        <authorList>
            <person name="Tandeau de Marsac N."/>
            <person name="Ferriera S."/>
            <person name="Johnson J."/>
            <person name="Kravitz S."/>
            <person name="Beeson K."/>
            <person name="Sutton G."/>
            <person name="Rogers Y.-H."/>
            <person name="Friedman R."/>
            <person name="Frazier M."/>
            <person name="Venter J.C."/>
        </authorList>
    </citation>
    <scope>NUCLEOTIDE SEQUENCE [LARGE SCALE GENOMIC DNA]</scope>
    <source>
        <strain evidence="18 19">PCC 7420</strain>
    </source>
</reference>
<comment type="similarity">
    <text evidence="4 15">Belongs to the NifD/NifK/NifE/NifN family.</text>
</comment>
<dbReference type="PANTHER" id="PTHR43457">
    <property type="entry name" value="NITROGENASE MOLYBDENUM-IRON PROTEIN ALPHA CHAIN"/>
    <property type="match status" value="1"/>
</dbReference>
<proteinExistence type="inferred from homology"/>
<evidence type="ECO:0000256" key="3">
    <source>
        <dbReference type="ARBA" id="ARBA00002621"/>
    </source>
</evidence>
<protein>
    <recommendedName>
        <fullName evidence="16">Nitrogenase protein alpha chain</fullName>
        <ecNumber evidence="16">1.18.6.1</ecNumber>
    </recommendedName>
</protein>
<dbReference type="HOGENOM" id="CLU_025876_1_1_3"/>
<dbReference type="eggNOG" id="COG2710">
    <property type="taxonomic scope" value="Bacteria"/>
</dbReference>
<dbReference type="OrthoDB" id="9767044at2"/>
<comment type="cofactor">
    <cofactor evidence="2">
        <name>[7Fe-Mo-9S-C-homocitryl] cluster</name>
        <dbReference type="ChEBI" id="CHEBI:30409"/>
    </cofactor>
</comment>
<evidence type="ECO:0000256" key="9">
    <source>
        <dbReference type="ARBA" id="ARBA00022840"/>
    </source>
</evidence>
<evidence type="ECO:0000259" key="17">
    <source>
        <dbReference type="Pfam" id="PF00148"/>
    </source>
</evidence>
<evidence type="ECO:0000256" key="15">
    <source>
        <dbReference type="RuleBase" id="RU004021"/>
    </source>
</evidence>
<gene>
    <name evidence="18" type="ORF">MC7420_2852</name>
</gene>
<dbReference type="InterPro" id="IPR005972">
    <property type="entry name" value="Nase_Mo-Fe_asu"/>
</dbReference>
<dbReference type="GO" id="GO:0005524">
    <property type="term" value="F:ATP binding"/>
    <property type="evidence" value="ECO:0007669"/>
    <property type="project" value="UniProtKB-KW"/>
</dbReference>
<dbReference type="EC" id="1.18.6.1" evidence="16"/>
<keyword evidence="9" id="KW-0067">ATP-binding</keyword>
<dbReference type="InterPro" id="IPR000510">
    <property type="entry name" value="Nase/OxRdtase_comp1"/>
</dbReference>
<evidence type="ECO:0000256" key="13">
    <source>
        <dbReference type="ARBA" id="ARBA00023231"/>
    </source>
</evidence>
<dbReference type="Gene3D" id="3.40.50.1980">
    <property type="entry name" value="Nitrogenase molybdenum iron protein domain"/>
    <property type="match status" value="2"/>
</dbReference>
<keyword evidence="10 16" id="KW-0560">Oxidoreductase</keyword>
<dbReference type="Pfam" id="PF00148">
    <property type="entry name" value="Oxidored_nitro"/>
    <property type="match status" value="1"/>
</dbReference>
<comment type="catalytic activity">
    <reaction evidence="14 16">
        <text>N2 + 8 reduced [2Fe-2S]-[ferredoxin] + 16 ATP + 16 H2O = H2 + 8 oxidized [2Fe-2S]-[ferredoxin] + 2 NH4(+) + 16 ADP + 16 phosphate + 6 H(+)</text>
        <dbReference type="Rhea" id="RHEA:21448"/>
        <dbReference type="Rhea" id="RHEA-COMP:10000"/>
        <dbReference type="Rhea" id="RHEA-COMP:10001"/>
        <dbReference type="ChEBI" id="CHEBI:15377"/>
        <dbReference type="ChEBI" id="CHEBI:15378"/>
        <dbReference type="ChEBI" id="CHEBI:17997"/>
        <dbReference type="ChEBI" id="CHEBI:18276"/>
        <dbReference type="ChEBI" id="CHEBI:28938"/>
        <dbReference type="ChEBI" id="CHEBI:30616"/>
        <dbReference type="ChEBI" id="CHEBI:33737"/>
        <dbReference type="ChEBI" id="CHEBI:33738"/>
        <dbReference type="ChEBI" id="CHEBI:43474"/>
        <dbReference type="ChEBI" id="CHEBI:456216"/>
        <dbReference type="EC" id="1.18.6.1"/>
    </reaction>
</comment>
<name>B4VJP5_9CYAN</name>
<dbReference type="NCBIfam" id="TIGR01282">
    <property type="entry name" value="nifD"/>
    <property type="match status" value="1"/>
</dbReference>
<comment type="cofactor">
    <cofactor evidence="1">
        <name>[8Fe-7S] cluster</name>
        <dbReference type="ChEBI" id="CHEBI:21143"/>
    </cofactor>
</comment>
<organism evidence="18 19">
    <name type="scientific">Coleofasciculus chthonoplastes PCC 7420</name>
    <dbReference type="NCBI Taxonomy" id="118168"/>
    <lineage>
        <taxon>Bacteria</taxon>
        <taxon>Bacillati</taxon>
        <taxon>Cyanobacteriota</taxon>
        <taxon>Cyanophyceae</taxon>
        <taxon>Coleofasciculales</taxon>
        <taxon>Coleofasciculaceae</taxon>
        <taxon>Coleofasciculus</taxon>
    </lineage>
</organism>
<evidence type="ECO:0000313" key="18">
    <source>
        <dbReference type="EMBL" id="EDX77528.1"/>
    </source>
</evidence>
<keyword evidence="19" id="KW-1185">Reference proteome</keyword>
<evidence type="ECO:0000256" key="14">
    <source>
        <dbReference type="ARBA" id="ARBA00047967"/>
    </source>
</evidence>
<dbReference type="InterPro" id="IPR000318">
    <property type="entry name" value="Nase_comp1_CS"/>
</dbReference>
<keyword evidence="6" id="KW-0500">Molybdenum</keyword>
<dbReference type="PANTHER" id="PTHR43457:SF1">
    <property type="entry name" value="NITROGENASE MOLYBDENUM-IRON PROTEIN ALPHA CHAIN"/>
    <property type="match status" value="1"/>
</dbReference>
<comment type="subunit">
    <text evidence="5">Tetramer of two alpha and two beta chains. Forms complex with the iron protein (nitrogenase component 2).</text>
</comment>
<dbReference type="RefSeq" id="WP_006098789.1">
    <property type="nucleotide sequence ID" value="NZ_DS989843.1"/>
</dbReference>
<evidence type="ECO:0000256" key="4">
    <source>
        <dbReference type="ARBA" id="ARBA00011002"/>
    </source>
</evidence>
<dbReference type="GO" id="GO:0016163">
    <property type="term" value="F:nitrogenase activity"/>
    <property type="evidence" value="ECO:0007669"/>
    <property type="project" value="UniProtKB-UniRule"/>
</dbReference>
<sequence>MTPHDSDTLKLEKATYEVDPKDVTKEMVSPYPAKVARKRAKHIVMRDPSIEGQEIQANVRTVPGILNTRHCAFAGCKGVVVGPFGDVLHIVHGPVGCSYYTWMTRRNQYRSREDGKNYMSYCVTTDMQDSDIVFGGVKKLRQAVQEGYDIFKPNAITITATCPVGLIGDDIQTVAKEMTEELGISVVAFNCEGYKGVSQSAGHHIANNGFFKNWVGEGEATDEEIEGFTVNLLGEYNIGGDSYEIERVLEKCGINVIATFSGDGTYDAATKAHLAKLNLVMCHRSINYMAEMMETKFGVPWTKVSFIGVQAFAKSLRKVARFFNDEALTQRIEEVIAEEVAAAEAEIAPIRERLQGKSAILFVGGSRAHHYQDLFADLGIKTIAAGYEFAHRDDYEGRQVLPLKVDADSRNVEELRVEKDPERYKLTADPAWVEQLKEEGFLNRYEGMISEMGEDTLMIDDISHHELETLIKRLKPDIVGSGIKDKYVIEKFGVPCKQLHNYDYGGPFAGFQGAVNFAKDIDMRINNPTWKLVKAPWQN</sequence>
<dbReference type="SUPFAM" id="SSF53807">
    <property type="entry name" value="Helical backbone' metal receptor"/>
    <property type="match status" value="1"/>
</dbReference>
<dbReference type="AlphaFoldDB" id="B4VJP5"/>
<dbReference type="GO" id="GO:0051536">
    <property type="term" value="F:iron-sulfur cluster binding"/>
    <property type="evidence" value="ECO:0007669"/>
    <property type="project" value="UniProtKB-KW"/>
</dbReference>
<dbReference type="PROSITE" id="PS00090">
    <property type="entry name" value="NITROGENASE_1_2"/>
    <property type="match status" value="1"/>
</dbReference>
<comment type="function">
    <text evidence="3">This molybdenum-iron protein is part of the nitrogenase complex that catalyzes the key enzymatic reactions in nitrogen fixation.</text>
</comment>
<dbReference type="EMBL" id="DS989843">
    <property type="protein sequence ID" value="EDX77528.1"/>
    <property type="molecule type" value="Genomic_DNA"/>
</dbReference>
<dbReference type="Gene3D" id="3.40.50.12380">
    <property type="entry name" value="Nitrogenase MoFe cofactor biosynthesis protein NifE, C-terminal"/>
    <property type="match status" value="1"/>
</dbReference>
<evidence type="ECO:0000256" key="5">
    <source>
        <dbReference type="ARBA" id="ARBA00011462"/>
    </source>
</evidence>
<dbReference type="STRING" id="118168.MC7420_2852"/>
<evidence type="ECO:0000256" key="7">
    <source>
        <dbReference type="ARBA" id="ARBA00022723"/>
    </source>
</evidence>
<evidence type="ECO:0000256" key="11">
    <source>
        <dbReference type="ARBA" id="ARBA00023004"/>
    </source>
</evidence>
<accession>B4VJP5</accession>
<evidence type="ECO:0000256" key="8">
    <source>
        <dbReference type="ARBA" id="ARBA00022741"/>
    </source>
</evidence>
<evidence type="ECO:0000256" key="6">
    <source>
        <dbReference type="ARBA" id="ARBA00022505"/>
    </source>
</evidence>
<dbReference type="GO" id="GO:0046872">
    <property type="term" value="F:metal ion binding"/>
    <property type="evidence" value="ECO:0007669"/>
    <property type="project" value="UniProtKB-KW"/>
</dbReference>
<evidence type="ECO:0000256" key="2">
    <source>
        <dbReference type="ARBA" id="ARBA00001969"/>
    </source>
</evidence>
<evidence type="ECO:0000256" key="16">
    <source>
        <dbReference type="RuleBase" id="RU004022"/>
    </source>
</evidence>
<evidence type="ECO:0000256" key="1">
    <source>
        <dbReference type="ARBA" id="ARBA00001919"/>
    </source>
</evidence>
<dbReference type="PROSITE" id="PS00699">
    <property type="entry name" value="NITROGENASE_1_1"/>
    <property type="match status" value="1"/>
</dbReference>
<dbReference type="InterPro" id="IPR010143">
    <property type="entry name" value="Nase_comp1_asu"/>
</dbReference>
<evidence type="ECO:0000256" key="12">
    <source>
        <dbReference type="ARBA" id="ARBA00023014"/>
    </source>
</evidence>
<keyword evidence="8" id="KW-0547">Nucleotide-binding</keyword>
<keyword evidence="12" id="KW-0411">Iron-sulfur</keyword>
<keyword evidence="7 16" id="KW-0479">Metal-binding</keyword>
<evidence type="ECO:0000313" key="19">
    <source>
        <dbReference type="Proteomes" id="UP000003835"/>
    </source>
</evidence>
<keyword evidence="13 15" id="KW-0535">Nitrogen fixation</keyword>